<protein>
    <submittedName>
        <fullName evidence="9">S8 family serine peptidase</fullName>
    </submittedName>
</protein>
<keyword evidence="3 5" id="KW-0378">Hydrolase</keyword>
<accession>A0ABS8AUP2</accession>
<dbReference type="Pfam" id="PF18962">
    <property type="entry name" value="Por_Secre_tail"/>
    <property type="match status" value="1"/>
</dbReference>
<evidence type="ECO:0000256" key="6">
    <source>
        <dbReference type="SAM" id="SignalP"/>
    </source>
</evidence>
<comment type="similarity">
    <text evidence="1 5">Belongs to the peptidase S8 family.</text>
</comment>
<dbReference type="RefSeq" id="WP_226177859.1">
    <property type="nucleotide sequence ID" value="NZ_JAJADR010000006.1"/>
</dbReference>
<keyword evidence="6" id="KW-0732">Signal</keyword>
<feature type="domain" description="Secretion system C-terminal sorting" evidence="8">
    <location>
        <begin position="489"/>
        <end position="564"/>
    </location>
</feature>
<evidence type="ECO:0000313" key="10">
    <source>
        <dbReference type="Proteomes" id="UP001165296"/>
    </source>
</evidence>
<evidence type="ECO:0000259" key="7">
    <source>
        <dbReference type="Pfam" id="PF00082"/>
    </source>
</evidence>
<gene>
    <name evidence="9" type="ORF">LGH74_18385</name>
</gene>
<dbReference type="CDD" id="cd07493">
    <property type="entry name" value="Peptidases_S8_9"/>
    <property type="match status" value="1"/>
</dbReference>
<evidence type="ECO:0000256" key="4">
    <source>
        <dbReference type="ARBA" id="ARBA00022825"/>
    </source>
</evidence>
<dbReference type="Gene3D" id="3.40.50.200">
    <property type="entry name" value="Peptidase S8/S53 domain"/>
    <property type="match status" value="1"/>
</dbReference>
<evidence type="ECO:0000256" key="3">
    <source>
        <dbReference type="ARBA" id="ARBA00022801"/>
    </source>
</evidence>
<feature type="active site" description="Charge relay system" evidence="5">
    <location>
        <position position="194"/>
    </location>
</feature>
<dbReference type="Proteomes" id="UP001165296">
    <property type="component" value="Unassembled WGS sequence"/>
</dbReference>
<dbReference type="PANTHER" id="PTHR43806">
    <property type="entry name" value="PEPTIDASE S8"/>
    <property type="match status" value="1"/>
</dbReference>
<keyword evidence="2 5" id="KW-0645">Protease</keyword>
<dbReference type="PANTHER" id="PTHR43806:SF67">
    <property type="entry name" value="EGF-LIKE DOMAIN-CONTAINING PROTEIN"/>
    <property type="match status" value="1"/>
</dbReference>
<evidence type="ECO:0000256" key="2">
    <source>
        <dbReference type="ARBA" id="ARBA00022670"/>
    </source>
</evidence>
<evidence type="ECO:0000256" key="5">
    <source>
        <dbReference type="PROSITE-ProRule" id="PRU01240"/>
    </source>
</evidence>
<dbReference type="SUPFAM" id="SSF52743">
    <property type="entry name" value="Subtilisin-like"/>
    <property type="match status" value="1"/>
</dbReference>
<evidence type="ECO:0000256" key="1">
    <source>
        <dbReference type="ARBA" id="ARBA00011073"/>
    </source>
</evidence>
<keyword evidence="10" id="KW-1185">Reference proteome</keyword>
<feature type="domain" description="Peptidase S8/S53" evidence="7">
    <location>
        <begin position="185"/>
        <end position="458"/>
    </location>
</feature>
<name>A0ABS8AUP2_9BACT</name>
<evidence type="ECO:0000313" key="9">
    <source>
        <dbReference type="EMBL" id="MCB2409965.1"/>
    </source>
</evidence>
<dbReference type="PROSITE" id="PS00138">
    <property type="entry name" value="SUBTILASE_SER"/>
    <property type="match status" value="1"/>
</dbReference>
<reference evidence="9" key="1">
    <citation type="submission" date="2021-10" db="EMBL/GenBank/DDBJ databases">
        <authorList>
            <person name="Dean J.D."/>
            <person name="Kim M.K."/>
            <person name="Newey C.N."/>
            <person name="Stoker T.S."/>
            <person name="Thompson D.W."/>
            <person name="Grose J.H."/>
        </authorList>
    </citation>
    <scope>NUCLEOTIDE SEQUENCE</scope>
    <source>
        <strain evidence="9">BT178</strain>
    </source>
</reference>
<dbReference type="EMBL" id="JAJADR010000006">
    <property type="protein sequence ID" value="MCB2409965.1"/>
    <property type="molecule type" value="Genomic_DNA"/>
</dbReference>
<dbReference type="InterPro" id="IPR015500">
    <property type="entry name" value="Peptidase_S8_subtilisin-rel"/>
</dbReference>
<comment type="caution">
    <text evidence="9">The sequence shown here is derived from an EMBL/GenBank/DDBJ whole genome shotgun (WGS) entry which is preliminary data.</text>
</comment>
<proteinExistence type="inferred from homology"/>
<sequence length="567" mass="60124">MRFSTLLLLSGLSLGSLAGFAAPGGPGSPPAPARATATVRKHLIYFRDKAGSPFSTAQPQAFLSARAVQRRTRQNISVQPRDLPVNPAYVTQLKTVAGATLWYTSRWFNAAVVACDSTTLATIQTLPFVGKVVTLNRNQSGTRKLDPQPVVLPQEARTSPADYGTAYGQANMIGAVTMHNANFRGEGIQIAVFDAGFPGVDRIPAFEPLFQERRLASTFNFVDKTGSVFLRNDHGTNCLSTMAANQAGFFIGTAPKATYHLCITEDIDSEHPVEEMNWLIAAEYADSVGVDIISSSLGYTTFDLPSTDYSYADMNGRTAISTRAAAVAARVGMLVVNSAGNEGSSSWRYISAPADADSILTVGAVDAALRPASFSSIGPTADGRIKPNVAAQGVQSAILTPSGAATRGNGTSFSCPIMAGMVAGFWQANRNLTAQQVISFLQRAGSQATAPDNRLGYGIPNFVTAYQLANPNTPLAAANAQDRPDLLAVYPNPSRTDELYVQLTPDFQGRPLSVKVFDARGAVVAQQQLPATTATQVQLRPGPLAKGVYTCTISSGKGQQTVRFVKL</sequence>
<dbReference type="InterPro" id="IPR026444">
    <property type="entry name" value="Secre_tail"/>
</dbReference>
<feature type="chain" id="PRO_5045523563" evidence="6">
    <location>
        <begin position="22"/>
        <end position="567"/>
    </location>
</feature>
<dbReference type="InterPro" id="IPR023828">
    <property type="entry name" value="Peptidase_S8_Ser-AS"/>
</dbReference>
<dbReference type="InterPro" id="IPR036852">
    <property type="entry name" value="Peptidase_S8/S53_dom_sf"/>
</dbReference>
<dbReference type="PRINTS" id="PR00723">
    <property type="entry name" value="SUBTILISIN"/>
</dbReference>
<feature type="active site" description="Charge relay system" evidence="5">
    <location>
        <position position="412"/>
    </location>
</feature>
<dbReference type="InterPro" id="IPR000209">
    <property type="entry name" value="Peptidase_S8/S53_dom"/>
</dbReference>
<dbReference type="Pfam" id="PF00082">
    <property type="entry name" value="Peptidase_S8"/>
    <property type="match status" value="1"/>
</dbReference>
<feature type="active site" description="Charge relay system" evidence="5">
    <location>
        <position position="234"/>
    </location>
</feature>
<dbReference type="PROSITE" id="PS51892">
    <property type="entry name" value="SUBTILASE"/>
    <property type="match status" value="1"/>
</dbReference>
<evidence type="ECO:0000259" key="8">
    <source>
        <dbReference type="Pfam" id="PF18962"/>
    </source>
</evidence>
<keyword evidence="4 5" id="KW-0720">Serine protease</keyword>
<dbReference type="InterPro" id="IPR050131">
    <property type="entry name" value="Peptidase_S8_subtilisin-like"/>
</dbReference>
<organism evidence="9 10">
    <name type="scientific">Hymenobacter lucidus</name>
    <dbReference type="NCBI Taxonomy" id="2880930"/>
    <lineage>
        <taxon>Bacteria</taxon>
        <taxon>Pseudomonadati</taxon>
        <taxon>Bacteroidota</taxon>
        <taxon>Cytophagia</taxon>
        <taxon>Cytophagales</taxon>
        <taxon>Hymenobacteraceae</taxon>
        <taxon>Hymenobacter</taxon>
    </lineage>
</organism>
<dbReference type="NCBIfam" id="TIGR04183">
    <property type="entry name" value="Por_Secre_tail"/>
    <property type="match status" value="1"/>
</dbReference>
<feature type="signal peptide" evidence="6">
    <location>
        <begin position="1"/>
        <end position="21"/>
    </location>
</feature>